<keyword evidence="3" id="KW-0963">Cytoplasm</keyword>
<dbReference type="Gene3D" id="1.10.1200.10">
    <property type="entry name" value="ACP-like"/>
    <property type="match status" value="1"/>
</dbReference>
<gene>
    <name evidence="3" type="primary">acpP</name>
    <name evidence="5" type="ORF">A3H26_00790</name>
</gene>
<dbReference type="Proteomes" id="UP000177763">
    <property type="component" value="Unassembled WGS sequence"/>
</dbReference>
<evidence type="ECO:0000259" key="4">
    <source>
        <dbReference type="PROSITE" id="PS50075"/>
    </source>
</evidence>
<dbReference type="STRING" id="1802630.A3H26_00790"/>
<dbReference type="AlphaFoldDB" id="A0A1F4VL04"/>
<keyword evidence="3" id="KW-0275">Fatty acid biosynthesis</keyword>
<comment type="caution">
    <text evidence="5">The sequence shown here is derived from an EMBL/GenBank/DDBJ whole genome shotgun (WGS) entry which is preliminary data.</text>
</comment>
<keyword evidence="1 3" id="KW-0596">Phosphopantetheine</keyword>
<evidence type="ECO:0000256" key="1">
    <source>
        <dbReference type="ARBA" id="ARBA00022450"/>
    </source>
</evidence>
<evidence type="ECO:0000256" key="3">
    <source>
        <dbReference type="HAMAP-Rule" id="MF_01217"/>
    </source>
</evidence>
<dbReference type="GO" id="GO:0005737">
    <property type="term" value="C:cytoplasm"/>
    <property type="evidence" value="ECO:0007669"/>
    <property type="project" value="UniProtKB-SubCell"/>
</dbReference>
<comment type="caution">
    <text evidence="3">Lacks conserved residue(s) required for the propagation of feature annotation.</text>
</comment>
<dbReference type="EMBL" id="MEVN01000005">
    <property type="protein sequence ID" value="OGC57804.1"/>
    <property type="molecule type" value="Genomic_DNA"/>
</dbReference>
<comment type="subcellular location">
    <subcellularLocation>
        <location evidence="3">Cytoplasm</location>
    </subcellularLocation>
</comment>
<name>A0A1F4VL04_UNCKA</name>
<proteinExistence type="inferred from homology"/>
<reference evidence="5 6" key="1">
    <citation type="journal article" date="2016" name="Nat. Commun.">
        <title>Thousands of microbial genomes shed light on interconnected biogeochemical processes in an aquifer system.</title>
        <authorList>
            <person name="Anantharaman K."/>
            <person name="Brown C.T."/>
            <person name="Hug L.A."/>
            <person name="Sharon I."/>
            <person name="Castelle C.J."/>
            <person name="Probst A.J."/>
            <person name="Thomas B.C."/>
            <person name="Singh A."/>
            <person name="Wilkins M.J."/>
            <person name="Karaoz U."/>
            <person name="Brodie E.L."/>
            <person name="Williams K.H."/>
            <person name="Hubbard S.S."/>
            <person name="Banfield J.F."/>
        </authorList>
    </citation>
    <scope>NUCLEOTIDE SEQUENCE [LARGE SCALE GENOMIC DNA]</scope>
</reference>
<dbReference type="Pfam" id="PF00550">
    <property type="entry name" value="PP-binding"/>
    <property type="match status" value="1"/>
</dbReference>
<keyword evidence="2 3" id="KW-0597">Phosphoprotein</keyword>
<organism evidence="5 6">
    <name type="scientific">candidate division WWE3 bacterium RIFCSPLOWO2_12_FULL_36_10</name>
    <dbReference type="NCBI Taxonomy" id="1802630"/>
    <lineage>
        <taxon>Bacteria</taxon>
        <taxon>Katanobacteria</taxon>
    </lineage>
</organism>
<dbReference type="HAMAP" id="MF_01217">
    <property type="entry name" value="Acyl_carrier"/>
    <property type="match status" value="1"/>
</dbReference>
<dbReference type="InterPro" id="IPR003231">
    <property type="entry name" value="ACP"/>
</dbReference>
<evidence type="ECO:0000256" key="2">
    <source>
        <dbReference type="ARBA" id="ARBA00022553"/>
    </source>
</evidence>
<dbReference type="InterPro" id="IPR036736">
    <property type="entry name" value="ACP-like_sf"/>
</dbReference>
<comment type="pathway">
    <text evidence="3">Lipid metabolism; fatty acid biosynthesis.</text>
</comment>
<dbReference type="UniPathway" id="UPA00094"/>
<comment type="function">
    <text evidence="3">Carrier of the growing fatty acid chain in fatty acid biosynthesis.</text>
</comment>
<keyword evidence="3" id="KW-0443">Lipid metabolism</keyword>
<evidence type="ECO:0000313" key="6">
    <source>
        <dbReference type="Proteomes" id="UP000177763"/>
    </source>
</evidence>
<comment type="similarity">
    <text evidence="3">Belongs to the acyl carrier protein (ACP) family.</text>
</comment>
<keyword evidence="3" id="KW-0444">Lipid biosynthesis</keyword>
<evidence type="ECO:0000313" key="5">
    <source>
        <dbReference type="EMBL" id="OGC57804.1"/>
    </source>
</evidence>
<feature type="domain" description="Carrier" evidence="4">
    <location>
        <begin position="1"/>
        <end position="77"/>
    </location>
</feature>
<keyword evidence="3" id="KW-0276">Fatty acid metabolism</keyword>
<comment type="PTM">
    <text evidence="3">4'-phosphopantetheine is transferred from CoA to a specific serine of apo-ACP by AcpS. This modification is essential for activity because fatty acids are bound in thioester linkage to the sulfhydryl of the prosthetic group.</text>
</comment>
<dbReference type="SUPFAM" id="SSF47336">
    <property type="entry name" value="ACP-like"/>
    <property type="match status" value="1"/>
</dbReference>
<dbReference type="InterPro" id="IPR009081">
    <property type="entry name" value="PP-bd_ACP"/>
</dbReference>
<accession>A0A1F4VL04</accession>
<dbReference type="PROSITE" id="PS50075">
    <property type="entry name" value="CARRIER"/>
    <property type="match status" value="1"/>
</dbReference>
<sequence length="77" mass="8852">MTEYLEKIRNLISDKCGIDKSEITPNSFFEDDLNIGEIELLEILEDLEETFKVDLMAEKENIESVSDLLTVLADKLE</sequence>
<protein>
    <recommendedName>
        <fullName evidence="3">Acyl carrier protein</fullName>
        <shortName evidence="3">ACP</shortName>
    </recommendedName>
</protein>
<dbReference type="GO" id="GO:0000036">
    <property type="term" value="F:acyl carrier activity"/>
    <property type="evidence" value="ECO:0007669"/>
    <property type="project" value="UniProtKB-UniRule"/>
</dbReference>